<evidence type="ECO:0000313" key="3">
    <source>
        <dbReference type="Proteomes" id="UP000056450"/>
    </source>
</evidence>
<comment type="caution">
    <text evidence="2">The sequence shown here is derived from an EMBL/GenBank/DDBJ whole genome shotgun (WGS) entry which is preliminary data.</text>
</comment>
<gene>
    <name evidence="2" type="ORF">WI41_20415</name>
</gene>
<proteinExistence type="predicted"/>
<dbReference type="Proteomes" id="UP000056450">
    <property type="component" value="Unassembled WGS sequence"/>
</dbReference>
<dbReference type="PANTHER" id="PTHR45947:SF3">
    <property type="entry name" value="SULFOQUINOVOSYL TRANSFERASE SQD2"/>
    <property type="match status" value="1"/>
</dbReference>
<name>A0AAP1C150_9BURK</name>
<accession>A0AAP1C150</accession>
<dbReference type="GO" id="GO:0016757">
    <property type="term" value="F:glycosyltransferase activity"/>
    <property type="evidence" value="ECO:0007669"/>
    <property type="project" value="TreeGrafter"/>
</dbReference>
<evidence type="ECO:0000259" key="1">
    <source>
        <dbReference type="Pfam" id="PF13579"/>
    </source>
</evidence>
<feature type="domain" description="Glycosyltransferase subfamily 4-like N-terminal" evidence="1">
    <location>
        <begin position="16"/>
        <end position="205"/>
    </location>
</feature>
<dbReference type="EMBL" id="LOTQ01000030">
    <property type="protein sequence ID" value="KVA04468.1"/>
    <property type="molecule type" value="Genomic_DNA"/>
</dbReference>
<dbReference type="InterPro" id="IPR028098">
    <property type="entry name" value="Glyco_trans_4-like_N"/>
</dbReference>
<dbReference type="Pfam" id="PF13692">
    <property type="entry name" value="Glyco_trans_1_4"/>
    <property type="match status" value="1"/>
</dbReference>
<evidence type="ECO:0000313" key="2">
    <source>
        <dbReference type="EMBL" id="KVA04468.1"/>
    </source>
</evidence>
<protein>
    <recommendedName>
        <fullName evidence="1">Glycosyltransferase subfamily 4-like N-terminal domain-containing protein</fullName>
    </recommendedName>
</protein>
<reference evidence="2 3" key="1">
    <citation type="submission" date="2015-11" db="EMBL/GenBank/DDBJ databases">
        <title>Expanding the genomic diversity of Burkholderia species for the development of highly accurate diagnostics.</title>
        <authorList>
            <person name="Sahl J."/>
            <person name="Keim P."/>
            <person name="Wagner D."/>
        </authorList>
    </citation>
    <scope>NUCLEOTIDE SEQUENCE [LARGE SCALE GENOMIC DNA]</scope>
    <source>
        <strain evidence="2 3">RF32-BP12</strain>
    </source>
</reference>
<sequence length="415" mass="45305">MKICLCANRFPPNVVGGAEIVVRDLAVALRDRGHDVSILTLSDARTSKRRVFDGLPVNAMPNLNVYNQFAPGPRHWLGKALFAAVDIFNPLVFLCAWRELKSLGAEVLCTNNIKGIGPAIWLAARVLRIPVVHVMHDYWLICPASTRFANGRACDGACGACRRLSAPKARLSRMVGHAVAVSDFVMARHREQRFFPGAMQTVIRNPVAPIGAGHATEPARPRTPFRVGFIGRIDATKGIREFFASVAYASRIAPAIEVHVAGRDPDGMLPALMREYPGLSVVAHGFVSAPDFYRSVDLVAVTSMWDEPFGVVAIEPWAFFKPTVAFASGGLTEVFAELPELLVARGDCDALGALIGRLATDEAWYLQVARRCHAQREAFGQARQVGQFEQVLQAAIAGRNENGCVTRKREAQRDA</sequence>
<dbReference type="Gene3D" id="3.40.50.2000">
    <property type="entry name" value="Glycogen Phosphorylase B"/>
    <property type="match status" value="2"/>
</dbReference>
<dbReference type="AlphaFoldDB" id="A0AAP1C150"/>
<dbReference type="SUPFAM" id="SSF53756">
    <property type="entry name" value="UDP-Glycosyltransferase/glycogen phosphorylase"/>
    <property type="match status" value="1"/>
</dbReference>
<dbReference type="RefSeq" id="WP_059546726.1">
    <property type="nucleotide sequence ID" value="NZ_CBCPGW010000026.1"/>
</dbReference>
<organism evidence="2 3">
    <name type="scientific">Burkholderia latens</name>
    <dbReference type="NCBI Taxonomy" id="488446"/>
    <lineage>
        <taxon>Bacteria</taxon>
        <taxon>Pseudomonadati</taxon>
        <taxon>Pseudomonadota</taxon>
        <taxon>Betaproteobacteria</taxon>
        <taxon>Burkholderiales</taxon>
        <taxon>Burkholderiaceae</taxon>
        <taxon>Burkholderia</taxon>
        <taxon>Burkholderia cepacia complex</taxon>
    </lineage>
</organism>
<dbReference type="Pfam" id="PF13579">
    <property type="entry name" value="Glyco_trans_4_4"/>
    <property type="match status" value="1"/>
</dbReference>
<dbReference type="PANTHER" id="PTHR45947">
    <property type="entry name" value="SULFOQUINOVOSYL TRANSFERASE SQD2"/>
    <property type="match status" value="1"/>
</dbReference>
<dbReference type="InterPro" id="IPR050194">
    <property type="entry name" value="Glycosyltransferase_grp1"/>
</dbReference>